<dbReference type="OrthoDB" id="5095291at2759"/>
<organism evidence="3 4">
    <name type="scientific">Cylindrodendrum hubeiense</name>
    <dbReference type="NCBI Taxonomy" id="595255"/>
    <lineage>
        <taxon>Eukaryota</taxon>
        <taxon>Fungi</taxon>
        <taxon>Dikarya</taxon>
        <taxon>Ascomycota</taxon>
        <taxon>Pezizomycotina</taxon>
        <taxon>Sordariomycetes</taxon>
        <taxon>Hypocreomycetidae</taxon>
        <taxon>Hypocreales</taxon>
        <taxon>Nectriaceae</taxon>
        <taxon>Cylindrodendrum</taxon>
    </lineage>
</organism>
<proteinExistence type="predicted"/>
<dbReference type="AlphaFoldDB" id="A0A9P5HQS3"/>
<feature type="coiled-coil region" evidence="1">
    <location>
        <begin position="590"/>
        <end position="669"/>
    </location>
</feature>
<evidence type="ECO:0000313" key="4">
    <source>
        <dbReference type="Proteomes" id="UP000722485"/>
    </source>
</evidence>
<comment type="caution">
    <text evidence="3">The sequence shown here is derived from an EMBL/GenBank/DDBJ whole genome shotgun (WGS) entry which is preliminary data.</text>
</comment>
<accession>A0A9P5HQS3</accession>
<keyword evidence="4" id="KW-1185">Reference proteome</keyword>
<name>A0A9P5HQS3_9HYPO</name>
<keyword evidence="1" id="KW-0175">Coiled coil</keyword>
<dbReference type="EMBL" id="JAANBB010000009">
    <property type="protein sequence ID" value="KAF7556849.1"/>
    <property type="molecule type" value="Genomic_DNA"/>
</dbReference>
<feature type="region of interest" description="Disordered" evidence="2">
    <location>
        <begin position="265"/>
        <end position="306"/>
    </location>
</feature>
<evidence type="ECO:0000256" key="2">
    <source>
        <dbReference type="SAM" id="MobiDB-lite"/>
    </source>
</evidence>
<sequence>MYLGGMSPQGYPALPRLHNQKSDITTDDVNPNFNTYVLTSVPASSMMANTNHGIPLNTLFGAERLGDVKRVCAGKIHKLQDLNVNTDEEYKREIDTAKSLFLNGLELISGALPIPTTGLLSFNNIPAFEIIGEDTVKVAAGEVYCRFMIPGGELCRHNEMFSNESNLCSHVNRHRGVTVKTRGSGMLKMSGDDESFEFYKQMIAYTRNHNTADYESDALESIGTPVSVKQLSIIAEHPEKCGKCPTAKRGDCGLWALFEVDDQLKNARPPPSKRKASQVSLTKTPRSARKTPKMSAPVPDPPADDDDEIKTLEIIKNRCLDFEDFGLDCSSATQDAPSTVALEPGGNPFRQCFQRSLLAALTLKGNPGWTSHLPGKDSLLCQAGQIHITFDFNVTPDKIAQFAGDKACVAWNARSCLDSKFLTSWNTRLAFGSPVELPNIVSSESSVPGRDIALKVDSVEARKRAPPPEPTHSEIEATNSKAHSVEKAVQSLEKEKKALQLDKKTLQAEKKALTKEVKVLKEKLRSRPTAGDAAMEAKIDELQALADQRLAEIGVLTVEIARVTPINFNSGTEAAPSVRELEDQNVREDLTRALRELSLTSARNKTLEEQATKLKERLSVARGTNAKFQITTHSIEVLNQEVASLNRSIEEKKSTISRMENEIQDLGDLRFEAQLVSQLQGELQTAQMVASENLELRDKLEILEGDELNRSSLKRKVEQALFAVDGPSKRMKPSTEVNQISLDHPSLSGITHYLSAVHNGVMRVAATGGLISPLHFDVTKSGTIAITKLGLERANLFTAHKSQPLLIQNWTKEKSAEMSARVRELMHRGGFFNCGHLSLLRLKNGLENGGEMNPGSLVDALNEASAQTLDMRLQMRECMTEFQSKLKSPWTDEDTAKLKPFLLSPYSKYDDR</sequence>
<evidence type="ECO:0000313" key="3">
    <source>
        <dbReference type="EMBL" id="KAF7556849.1"/>
    </source>
</evidence>
<feature type="coiled-coil region" evidence="1">
    <location>
        <begin position="475"/>
        <end position="523"/>
    </location>
</feature>
<gene>
    <name evidence="3" type="ORF">G7Z17_g1155</name>
</gene>
<evidence type="ECO:0000256" key="1">
    <source>
        <dbReference type="SAM" id="Coils"/>
    </source>
</evidence>
<reference evidence="3" key="1">
    <citation type="submission" date="2020-03" db="EMBL/GenBank/DDBJ databases">
        <title>Draft Genome Sequence of Cylindrodendrum hubeiense.</title>
        <authorList>
            <person name="Buettner E."/>
            <person name="Kellner H."/>
        </authorList>
    </citation>
    <scope>NUCLEOTIDE SEQUENCE</scope>
    <source>
        <strain evidence="3">IHI 201604</strain>
    </source>
</reference>
<protein>
    <submittedName>
        <fullName evidence="3">Uncharacterized protein</fullName>
    </submittedName>
</protein>
<dbReference type="Proteomes" id="UP000722485">
    <property type="component" value="Unassembled WGS sequence"/>
</dbReference>